<dbReference type="GO" id="GO:0047555">
    <property type="term" value="F:3',5'-cyclic-GMP phosphodiesterase activity"/>
    <property type="evidence" value="ECO:0007669"/>
    <property type="project" value="TreeGrafter"/>
</dbReference>
<comment type="caution">
    <text evidence="2">The sequence shown here is derived from an EMBL/GenBank/DDBJ whole genome shotgun (WGS) entry which is preliminary data.</text>
</comment>
<dbReference type="InterPro" id="IPR001279">
    <property type="entry name" value="Metallo-B-lactamas"/>
</dbReference>
<dbReference type="EMBL" id="LSLI01000003">
    <property type="protein sequence ID" value="KXS33671.1"/>
    <property type="molecule type" value="Genomic_DNA"/>
</dbReference>
<dbReference type="AlphaFoldDB" id="A0A139BXI3"/>
<dbReference type="InterPro" id="IPR000396">
    <property type="entry name" value="Pdiesterase2"/>
</dbReference>
<dbReference type="PATRIC" id="fig|1796491.3.peg.251"/>
<evidence type="ECO:0000313" key="3">
    <source>
        <dbReference type="Proteomes" id="UP000070578"/>
    </source>
</evidence>
<dbReference type="Pfam" id="PF12706">
    <property type="entry name" value="Lactamase_B_2"/>
    <property type="match status" value="1"/>
</dbReference>
<protein>
    <recommendedName>
        <fullName evidence="1">Metallo-beta-lactamase domain-containing protein</fullName>
    </recommendedName>
</protein>
<dbReference type="GO" id="GO:0006198">
    <property type="term" value="P:cAMP catabolic process"/>
    <property type="evidence" value="ECO:0007669"/>
    <property type="project" value="InterPro"/>
</dbReference>
<sequence length="254" mass="28459">MKLRVLGCSGGIGGNLRTTSFLLDQDVLIDAGTGVTELSLTELALVDHVFVTHSHLDHIACIPFMVDSVGFMRDKPLTVHATEETQEILRQHIFNWKIWPDFTEIPNVRQPYMRYQSIELGVPRVLNGRKITAIPANHVVPAVGYHLDSGAASLIFSGDTTSNDALWDVVNKINNLRYLIIETAFPNSEKDLAIISKHLCPSMLAEELAKLTREAEIFITHLKPGELEITMTEIEDCVLGLRPRMLLNNQVFEF</sequence>
<organism evidence="2 3">
    <name type="scientific">Candidatus Gallionella acididurans</name>
    <dbReference type="NCBI Taxonomy" id="1796491"/>
    <lineage>
        <taxon>Bacteria</taxon>
        <taxon>Pseudomonadati</taxon>
        <taxon>Pseudomonadota</taxon>
        <taxon>Betaproteobacteria</taxon>
        <taxon>Nitrosomonadales</taxon>
        <taxon>Gallionellaceae</taxon>
        <taxon>Gallionella</taxon>
    </lineage>
</organism>
<reference evidence="2 3" key="2">
    <citation type="submission" date="2016-03" db="EMBL/GenBank/DDBJ databases">
        <title>New uncultured bacterium of the family Gallionellaceae from acid mine drainage: description and reconstruction of genome based on metagenomic analysis of microbial community.</title>
        <authorList>
            <person name="Kadnikov V."/>
            <person name="Ivasenko D."/>
            <person name="Beletsky A."/>
            <person name="Mardanov A."/>
            <person name="Danilova E."/>
            <person name="Pimenov N."/>
            <person name="Karnachuk O."/>
            <person name="Ravin N."/>
        </authorList>
    </citation>
    <scope>NUCLEOTIDE SEQUENCE [LARGE SCALE GENOMIC DNA]</scope>
    <source>
        <strain evidence="2">ShG14-8</strain>
    </source>
</reference>
<proteinExistence type="predicted"/>
<dbReference type="SMART" id="SM00849">
    <property type="entry name" value="Lactamase_B"/>
    <property type="match status" value="1"/>
</dbReference>
<dbReference type="PANTHER" id="PTHR28283">
    <property type="entry name" value="3',5'-CYCLIC-NUCLEOTIDE PHOSPHODIESTERASE 1"/>
    <property type="match status" value="1"/>
</dbReference>
<dbReference type="GO" id="GO:0004115">
    <property type="term" value="F:3',5'-cyclic-AMP phosphodiesterase activity"/>
    <property type="evidence" value="ECO:0007669"/>
    <property type="project" value="InterPro"/>
</dbReference>
<reference evidence="2 3" key="1">
    <citation type="submission" date="2016-02" db="EMBL/GenBank/DDBJ databases">
        <authorList>
            <person name="Wen L."/>
            <person name="He K."/>
            <person name="Yang H."/>
        </authorList>
    </citation>
    <scope>NUCLEOTIDE SEQUENCE [LARGE SCALE GENOMIC DNA]</scope>
    <source>
        <strain evidence="2">ShG14-8</strain>
    </source>
</reference>
<name>A0A139BXI3_9PROT</name>
<accession>A0A139BXI3</accession>
<dbReference type="PRINTS" id="PR00388">
    <property type="entry name" value="PDIESTERASE2"/>
</dbReference>
<evidence type="ECO:0000313" key="2">
    <source>
        <dbReference type="EMBL" id="KXS33671.1"/>
    </source>
</evidence>
<dbReference type="PANTHER" id="PTHR28283:SF1">
    <property type="entry name" value="3',5'-CYCLIC-NUCLEOTIDE PHOSPHODIESTERASE 1"/>
    <property type="match status" value="1"/>
</dbReference>
<dbReference type="CDD" id="cd07735">
    <property type="entry name" value="class_II_PDE_MBL-fold"/>
    <property type="match status" value="1"/>
</dbReference>
<dbReference type="GO" id="GO:1902660">
    <property type="term" value="P:negative regulation of glucose mediated signaling pathway"/>
    <property type="evidence" value="ECO:0007669"/>
    <property type="project" value="TreeGrafter"/>
</dbReference>
<evidence type="ECO:0000259" key="1">
    <source>
        <dbReference type="SMART" id="SM00849"/>
    </source>
</evidence>
<dbReference type="Proteomes" id="UP000070578">
    <property type="component" value="Unassembled WGS sequence"/>
</dbReference>
<dbReference type="Gene3D" id="3.60.15.10">
    <property type="entry name" value="Ribonuclease Z/Hydroxyacylglutathione hydrolase-like"/>
    <property type="match status" value="1"/>
</dbReference>
<feature type="domain" description="Metallo-beta-lactamase" evidence="1">
    <location>
        <begin position="17"/>
        <end position="188"/>
    </location>
</feature>
<dbReference type="InterPro" id="IPR036866">
    <property type="entry name" value="RibonucZ/Hydroxyglut_hydro"/>
</dbReference>
<dbReference type="SUPFAM" id="SSF56281">
    <property type="entry name" value="Metallo-hydrolase/oxidoreductase"/>
    <property type="match status" value="1"/>
</dbReference>
<gene>
    <name evidence="2" type="ORF">AWT59_0229</name>
</gene>